<dbReference type="InterPro" id="IPR038220">
    <property type="entry name" value="PHOX_C_sf"/>
</dbReference>
<keyword evidence="2" id="KW-0285">Flavoprotein</keyword>
<dbReference type="SUPFAM" id="SSF51905">
    <property type="entry name" value="FAD/NAD(P)-binding domain"/>
    <property type="match status" value="1"/>
</dbReference>
<evidence type="ECO:0000256" key="3">
    <source>
        <dbReference type="ARBA" id="ARBA00022827"/>
    </source>
</evidence>
<keyword evidence="3" id="KW-0274">FAD</keyword>
<reference evidence="8" key="1">
    <citation type="submission" date="2011-10" db="EMBL/GenBank/DDBJ databases">
        <title>The Genome Sequence of Fusarium oxysporum HDV247.</title>
        <authorList>
            <consortium name="The Broad Institute Genome Sequencing Platform"/>
            <person name="Ma L.-J."/>
            <person name="Gale L.R."/>
            <person name="Schwartz D.C."/>
            <person name="Zhou S."/>
            <person name="Corby-Kistler H."/>
            <person name="Young S.K."/>
            <person name="Zeng Q."/>
            <person name="Gargeya S."/>
            <person name="Fitzgerald M."/>
            <person name="Haas B."/>
            <person name="Abouelleil A."/>
            <person name="Alvarado L."/>
            <person name="Arachchi H.M."/>
            <person name="Berlin A."/>
            <person name="Brown A."/>
            <person name="Chapman S.B."/>
            <person name="Chen Z."/>
            <person name="Dunbar C."/>
            <person name="Freedman E."/>
            <person name="Gearin G."/>
            <person name="Goldberg J."/>
            <person name="Griggs A."/>
            <person name="Gujja S."/>
            <person name="Heiman D."/>
            <person name="Howarth C."/>
            <person name="Larson L."/>
            <person name="Lui A."/>
            <person name="MacDonald P.J.P."/>
            <person name="Montmayeur A."/>
            <person name="Murphy C."/>
            <person name="Neiman D."/>
            <person name="Pearson M."/>
            <person name="Priest M."/>
            <person name="Roberts A."/>
            <person name="Saif S."/>
            <person name="Shea T."/>
            <person name="Shenoy N."/>
            <person name="Sisk P."/>
            <person name="Stolte C."/>
            <person name="Sykes S."/>
            <person name="Wortman J."/>
            <person name="Nusbaum C."/>
            <person name="Birren B."/>
        </authorList>
    </citation>
    <scope>NUCLEOTIDE SEQUENCE [LARGE SCALE GENOMIC DNA]</scope>
    <source>
        <strain evidence="8">HDV247</strain>
    </source>
</reference>
<evidence type="ECO:0000256" key="4">
    <source>
        <dbReference type="ARBA" id="ARBA00023002"/>
    </source>
</evidence>
<dbReference type="AlphaFoldDB" id="W9NFD6"/>
<dbReference type="InterPro" id="IPR050641">
    <property type="entry name" value="RIFMO-like"/>
</dbReference>
<dbReference type="Gene3D" id="3.50.50.60">
    <property type="entry name" value="FAD/NAD(P)-binding domain"/>
    <property type="match status" value="1"/>
</dbReference>
<dbReference type="PANTHER" id="PTHR43004">
    <property type="entry name" value="TRK SYSTEM POTASSIUM UPTAKE PROTEIN"/>
    <property type="match status" value="1"/>
</dbReference>
<sequence length="823" mass="93394">MTSPDSCFDISDSGFGSAAESTPCPTPYPTRPTSTPVSTLRTSSASDEQYERTLWRHFPGWAFSERARETRCWAWQFGYDIQKEDARRWICRACIRKNNPHPRHFEADGIHNAYNHLFNDHGIRAPPGMTQGTAEKKANSKGRKPPGQRTLAESMKLDLHDPREQAIANDFIKRFDKEHFRRLLIDWIVAKNHSFSIAEEAELHAIFDYLNPLMLMTWLARLGIKARIVDKRFDRINSGREDASRSTGKPHRLLDTRQADGLQSRTFEIFDSLGFGQDVWREANHMLEIRFWSPGENKKLYRSDRIVDTMPGLSRFQQATLHQARIEDRLLKYIDKFSGIEVEYGVMPESLTIDADKVESDDYPISVTLRSLPRPDADSPHVPADEGEPKIPNGLYRSNLTADSSDEILQNAQTTKGTRTEKVLAKYVVGCDGAHSWTRRQIRSVMEGDQTDYIWGVLDIIPITDFPDIRYRCAIHSDSGSMMVIPRESKYVRLYIQVTEADENGKAIDRFKITPQTLVQAANKILSPYKLSYKHCHWWTAYRIGQRVGSKFNAHDRVFLAGDAVHTHSPKAGQGMNISMHDTFNLGWKLASVVKGWAKRSLLTTYTTERRQIAKELIEFDQRFSRLFSGRSAKDVLDEGGIDLKTFKQVFDKGNLFASGCAVDYGASVIVAKPQAIENSNGTGAVATVGKQELAPNIPIGRRIPSCKVLNQSDARPWHLQELMPSTGAWRVVVFAGDVLNSSQFSRLSAFGKALSSPSSFLNRHKPGEDKRLASFFEILTVHSSPRHEVELLSLPDIFHPYSEEYGWDYEKVFVDDVSYHQG</sequence>
<dbReference type="InterPro" id="IPR002938">
    <property type="entry name" value="FAD-bd"/>
</dbReference>
<proteinExistence type="inferred from homology"/>
<protein>
    <submittedName>
        <fullName evidence="8">Phenol 2-monooxygenase</fullName>
    </submittedName>
</protein>
<feature type="region of interest" description="Disordered" evidence="5">
    <location>
        <begin position="126"/>
        <end position="148"/>
    </location>
</feature>
<feature type="domain" description="Phenol hydroxylase-like C-terminal dimerisation" evidence="7">
    <location>
        <begin position="663"/>
        <end position="823"/>
    </location>
</feature>
<evidence type="ECO:0000313" key="8">
    <source>
        <dbReference type="EMBL" id="EXA28692.1"/>
    </source>
</evidence>
<evidence type="ECO:0000256" key="1">
    <source>
        <dbReference type="ARBA" id="ARBA00007801"/>
    </source>
</evidence>
<dbReference type="Proteomes" id="UP000030751">
    <property type="component" value="Unassembled WGS sequence"/>
</dbReference>
<gene>
    <name evidence="8" type="ORF">FOVG_19719</name>
</gene>
<dbReference type="Gene3D" id="3.30.9.10">
    <property type="entry name" value="D-Amino Acid Oxidase, subunit A, domain 2"/>
    <property type="match status" value="1"/>
</dbReference>
<feature type="region of interest" description="Disordered" evidence="5">
    <location>
        <begin position="1"/>
        <end position="46"/>
    </location>
</feature>
<dbReference type="InterPro" id="IPR036188">
    <property type="entry name" value="FAD/NAD-bd_sf"/>
</dbReference>
<dbReference type="EMBL" id="JH651196">
    <property type="protein sequence ID" value="EXA28692.1"/>
    <property type="molecule type" value="Genomic_DNA"/>
</dbReference>
<evidence type="ECO:0000259" key="7">
    <source>
        <dbReference type="Pfam" id="PF07976"/>
    </source>
</evidence>
<dbReference type="Gene3D" id="3.40.30.20">
    <property type="match status" value="1"/>
</dbReference>
<accession>W9NFD6</accession>
<dbReference type="Pfam" id="PF01494">
    <property type="entry name" value="FAD_binding_3"/>
    <property type="match status" value="1"/>
</dbReference>
<dbReference type="CDD" id="cd02979">
    <property type="entry name" value="PHOX_C"/>
    <property type="match status" value="1"/>
</dbReference>
<name>W9NFD6_FUSOX</name>
<feature type="compositionally biased region" description="Low complexity" evidence="5">
    <location>
        <begin position="31"/>
        <end position="44"/>
    </location>
</feature>
<dbReference type="SUPFAM" id="SSF52833">
    <property type="entry name" value="Thioredoxin-like"/>
    <property type="match status" value="1"/>
</dbReference>
<comment type="similarity">
    <text evidence="1">Belongs to the PheA/TfdB FAD monooxygenase family.</text>
</comment>
<dbReference type="SUPFAM" id="SSF54373">
    <property type="entry name" value="FAD-linked reductases, C-terminal domain"/>
    <property type="match status" value="1"/>
</dbReference>
<feature type="compositionally biased region" description="Basic and acidic residues" evidence="5">
    <location>
        <begin position="373"/>
        <end position="389"/>
    </location>
</feature>
<dbReference type="InterPro" id="IPR036249">
    <property type="entry name" value="Thioredoxin-like_sf"/>
</dbReference>
<feature type="domain" description="FAD-binding" evidence="6">
    <location>
        <begin position="416"/>
        <end position="620"/>
    </location>
</feature>
<feature type="region of interest" description="Disordered" evidence="5">
    <location>
        <begin position="370"/>
        <end position="392"/>
    </location>
</feature>
<evidence type="ECO:0000256" key="2">
    <source>
        <dbReference type="ARBA" id="ARBA00022630"/>
    </source>
</evidence>
<dbReference type="HOGENOM" id="CLU_009665_9_2_1"/>
<dbReference type="PANTHER" id="PTHR43004:SF20">
    <property type="entry name" value="2-MONOOXYGENASE, PUTATIVE (AFU_ORTHOLOGUE AFUA_1G13660)-RELATED"/>
    <property type="match status" value="1"/>
</dbReference>
<dbReference type="GO" id="GO:0016709">
    <property type="term" value="F:oxidoreductase activity, acting on paired donors, with incorporation or reduction of molecular oxygen, NAD(P)H as one donor, and incorporation of one atom of oxygen"/>
    <property type="evidence" value="ECO:0007669"/>
    <property type="project" value="UniProtKB-ARBA"/>
</dbReference>
<reference evidence="8" key="2">
    <citation type="submission" date="2012-05" db="EMBL/GenBank/DDBJ databases">
        <title>Annotation of the Genome Sequence of Fusarium oxysporum HDV247.</title>
        <authorList>
            <consortium name="The Broad Institute Genomics Platform"/>
            <person name="Ma L.-J."/>
            <person name="Corby-Kistler H."/>
            <person name="Broz K."/>
            <person name="Gale L.R."/>
            <person name="Jonkers W."/>
            <person name="O'Donnell K."/>
            <person name="Ploetz R."/>
            <person name="Steinberg C."/>
            <person name="Schwartz D.C."/>
            <person name="VanEtten H."/>
            <person name="Zhou S."/>
            <person name="Young S.K."/>
            <person name="Zeng Q."/>
            <person name="Gargeya S."/>
            <person name="Fitzgerald M."/>
            <person name="Abouelleil A."/>
            <person name="Alvarado L."/>
            <person name="Chapman S.B."/>
            <person name="Gainer-Dewar J."/>
            <person name="Goldberg J."/>
            <person name="Griggs A."/>
            <person name="Gujja S."/>
            <person name="Hansen M."/>
            <person name="Howarth C."/>
            <person name="Imamovic A."/>
            <person name="Ireland A."/>
            <person name="Larimer J."/>
            <person name="McCowan C."/>
            <person name="Murphy C."/>
            <person name="Pearson M."/>
            <person name="Poon T.W."/>
            <person name="Priest M."/>
            <person name="Roberts A."/>
            <person name="Saif S."/>
            <person name="Shea T."/>
            <person name="Sykes S."/>
            <person name="Wortman J."/>
            <person name="Nusbaum C."/>
            <person name="Birren B."/>
        </authorList>
    </citation>
    <scope>NUCLEOTIDE SEQUENCE</scope>
    <source>
        <strain evidence="8">HDV247</strain>
    </source>
</reference>
<dbReference type="PRINTS" id="PR00420">
    <property type="entry name" value="RNGMNOXGNASE"/>
</dbReference>
<dbReference type="Pfam" id="PF07976">
    <property type="entry name" value="Phe_hydrox_dim"/>
    <property type="match status" value="1"/>
</dbReference>
<organism evidence="8">
    <name type="scientific">Fusarium oxysporum f. sp. pisi HDV247</name>
    <dbReference type="NCBI Taxonomy" id="1080344"/>
    <lineage>
        <taxon>Eukaryota</taxon>
        <taxon>Fungi</taxon>
        <taxon>Dikarya</taxon>
        <taxon>Ascomycota</taxon>
        <taxon>Pezizomycotina</taxon>
        <taxon>Sordariomycetes</taxon>
        <taxon>Hypocreomycetidae</taxon>
        <taxon>Hypocreales</taxon>
        <taxon>Nectriaceae</taxon>
        <taxon>Fusarium</taxon>
        <taxon>Fusarium oxysporum species complex</taxon>
    </lineage>
</organism>
<dbReference type="InterPro" id="IPR012941">
    <property type="entry name" value="Phe_hydrox_C_dim_dom"/>
</dbReference>
<evidence type="ECO:0000259" key="6">
    <source>
        <dbReference type="Pfam" id="PF01494"/>
    </source>
</evidence>
<keyword evidence="4" id="KW-0560">Oxidoreductase</keyword>
<keyword evidence="8" id="KW-0503">Monooxygenase</keyword>
<dbReference type="GO" id="GO:0071949">
    <property type="term" value="F:FAD binding"/>
    <property type="evidence" value="ECO:0007669"/>
    <property type="project" value="InterPro"/>
</dbReference>
<evidence type="ECO:0000256" key="5">
    <source>
        <dbReference type="SAM" id="MobiDB-lite"/>
    </source>
</evidence>